<protein>
    <submittedName>
        <fullName evidence="2">Transcriptional regulator</fullName>
    </submittedName>
</protein>
<dbReference type="SMART" id="SM00746">
    <property type="entry name" value="TRASH"/>
    <property type="match status" value="1"/>
</dbReference>
<dbReference type="Proteomes" id="UP001432202">
    <property type="component" value="Chromosome"/>
</dbReference>
<dbReference type="Pfam" id="PF24273">
    <property type="entry name" value="TRASH_HVO_1752_C"/>
    <property type="match status" value="1"/>
</dbReference>
<organism evidence="2 3">
    <name type="scientific">Sulfolobus tengchongensis</name>
    <dbReference type="NCBI Taxonomy" id="207809"/>
    <lineage>
        <taxon>Archaea</taxon>
        <taxon>Thermoproteota</taxon>
        <taxon>Thermoprotei</taxon>
        <taxon>Sulfolobales</taxon>
        <taxon>Sulfolobaceae</taxon>
        <taxon>Sulfolobus</taxon>
    </lineage>
</organism>
<keyword evidence="3" id="KW-1185">Reference proteome</keyword>
<evidence type="ECO:0000313" key="2">
    <source>
        <dbReference type="EMBL" id="WWQ61695.1"/>
    </source>
</evidence>
<dbReference type="RefSeq" id="WP_338604423.1">
    <property type="nucleotide sequence ID" value="NZ_CP146016.1"/>
</dbReference>
<feature type="domain" description="TRASH" evidence="1">
    <location>
        <begin position="16"/>
        <end position="53"/>
    </location>
</feature>
<dbReference type="GeneID" id="89336383"/>
<evidence type="ECO:0000313" key="3">
    <source>
        <dbReference type="Proteomes" id="UP001432202"/>
    </source>
</evidence>
<accession>A0AAX4L4F1</accession>
<dbReference type="AlphaFoldDB" id="A0AAX4L4F1"/>
<reference evidence="2 3" key="1">
    <citation type="submission" date="2024-02" db="EMBL/GenBank/DDBJ databases">
        <title>STSV induces naive adaptation in Sulfolobus.</title>
        <authorList>
            <person name="Xiang X."/>
            <person name="Song M."/>
        </authorList>
    </citation>
    <scope>NUCLEOTIDE SEQUENCE [LARGE SCALE GENOMIC DNA]</scope>
    <source>
        <strain evidence="2 3">RT2</strain>
    </source>
</reference>
<dbReference type="InterPro" id="IPR011017">
    <property type="entry name" value="TRASH_dom"/>
</dbReference>
<gene>
    <name evidence="2" type="ORF">V6M85_06405</name>
</gene>
<proteinExistence type="predicted"/>
<dbReference type="InterPro" id="IPR056526">
    <property type="entry name" value="TRASH_HVO_1752"/>
</dbReference>
<dbReference type="EMBL" id="CP146016">
    <property type="protein sequence ID" value="WWQ61695.1"/>
    <property type="molecule type" value="Genomic_DNA"/>
</dbReference>
<sequence>MVNLRLNVNNVSDLKCENCGVKLNEDNVYIRIINGKEHYFCCSHCADNYEARIK</sequence>
<evidence type="ECO:0000259" key="1">
    <source>
        <dbReference type="SMART" id="SM00746"/>
    </source>
</evidence>
<name>A0AAX4L4F1_9CREN</name>